<dbReference type="AlphaFoldDB" id="A0AAV2VUB0"/>
<dbReference type="Proteomes" id="UP000018211">
    <property type="component" value="Unassembled WGS sequence"/>
</dbReference>
<organism evidence="1 2">
    <name type="scientific">Vibrio nigripulchritudo SOn1</name>
    <dbReference type="NCBI Taxonomy" id="1238450"/>
    <lineage>
        <taxon>Bacteria</taxon>
        <taxon>Pseudomonadati</taxon>
        <taxon>Pseudomonadota</taxon>
        <taxon>Gammaproteobacteria</taxon>
        <taxon>Vibrionales</taxon>
        <taxon>Vibrionaceae</taxon>
        <taxon>Vibrio</taxon>
    </lineage>
</organism>
<dbReference type="EMBL" id="CAOF01000140">
    <property type="protein sequence ID" value="CCO48222.1"/>
    <property type="molecule type" value="Genomic_DNA"/>
</dbReference>
<comment type="caution">
    <text evidence="1">The sequence shown here is derived from an EMBL/GenBank/DDBJ whole genome shotgun (WGS) entry which is preliminary data.</text>
</comment>
<accession>A0AAV2VUB0</accession>
<reference evidence="1 2" key="1">
    <citation type="journal article" date="2013" name="ISME J.">
        <title>Comparative genomics of pathogenic lineages of Vibrio nigripulchritudo identifies virulence-associated traits.</title>
        <authorList>
            <person name="Goudenege D."/>
            <person name="Labreuche Y."/>
            <person name="Krin E."/>
            <person name="Ansquer D."/>
            <person name="Mangenot S."/>
            <person name="Calteau A."/>
            <person name="Medigue C."/>
            <person name="Mazel D."/>
            <person name="Polz M.F."/>
            <person name="Le Roux F."/>
        </authorList>
    </citation>
    <scope>NUCLEOTIDE SEQUENCE [LARGE SCALE GENOMIC DNA]</scope>
    <source>
        <strain evidence="1 2">SOn1</strain>
    </source>
</reference>
<evidence type="ECO:0000313" key="1">
    <source>
        <dbReference type="EMBL" id="CCO48222.1"/>
    </source>
</evidence>
<gene>
    <name evidence="1" type="ORF">VIBNISOn1_480021</name>
</gene>
<protein>
    <submittedName>
        <fullName evidence="1">Uncharacterized protein</fullName>
    </submittedName>
</protein>
<proteinExistence type="predicted"/>
<evidence type="ECO:0000313" key="2">
    <source>
        <dbReference type="Proteomes" id="UP000018211"/>
    </source>
</evidence>
<name>A0AAV2VUB0_9VIBR</name>
<sequence>MSCLKAKSFSLNIASSGSLGINLTISTAARERWCESQSFKSQSYEVVYKT</sequence>